<evidence type="ECO:0000313" key="5">
    <source>
        <dbReference type="EMBL" id="KAI6650192.1"/>
    </source>
</evidence>
<dbReference type="PANTHER" id="PTHR22940">
    <property type="entry name" value="TIMEOUT/TIMELESS-2"/>
    <property type="match status" value="1"/>
</dbReference>
<reference evidence="5 6" key="1">
    <citation type="journal article" date="2023" name="BMC Biol.">
        <title>The compact genome of the sponge Oopsacas minuta (Hexactinellida) is lacking key metazoan core genes.</title>
        <authorList>
            <person name="Santini S."/>
            <person name="Schenkelaars Q."/>
            <person name="Jourda C."/>
            <person name="Duchesne M."/>
            <person name="Belahbib H."/>
            <person name="Rocher C."/>
            <person name="Selva M."/>
            <person name="Riesgo A."/>
            <person name="Vervoort M."/>
            <person name="Leys S.P."/>
            <person name="Kodjabachian L."/>
            <person name="Le Bivic A."/>
            <person name="Borchiellini C."/>
            <person name="Claverie J.M."/>
            <person name="Renard E."/>
        </authorList>
    </citation>
    <scope>NUCLEOTIDE SEQUENCE [LARGE SCALE GENOMIC DNA]</scope>
    <source>
        <strain evidence="5">SPO-2</strain>
    </source>
</reference>
<evidence type="ECO:0000256" key="3">
    <source>
        <dbReference type="ARBA" id="ARBA00023306"/>
    </source>
</evidence>
<keyword evidence="6" id="KW-1185">Reference proteome</keyword>
<dbReference type="GO" id="GO:0000076">
    <property type="term" value="P:DNA replication checkpoint signaling"/>
    <property type="evidence" value="ECO:0007669"/>
    <property type="project" value="TreeGrafter"/>
</dbReference>
<gene>
    <name evidence="5" type="ORF">LOD99_6109</name>
</gene>
<evidence type="ECO:0000313" key="6">
    <source>
        <dbReference type="Proteomes" id="UP001165289"/>
    </source>
</evidence>
<protein>
    <submittedName>
        <fullName evidence="5">Protein timeless-like</fullName>
    </submittedName>
</protein>
<keyword evidence="3" id="KW-0131">Cell cycle</keyword>
<dbReference type="InterPro" id="IPR044998">
    <property type="entry name" value="Timeless"/>
</dbReference>
<evidence type="ECO:0000256" key="1">
    <source>
        <dbReference type="ARBA" id="ARBA00004123"/>
    </source>
</evidence>
<dbReference type="GO" id="GO:0006281">
    <property type="term" value="P:DNA repair"/>
    <property type="evidence" value="ECO:0007669"/>
    <property type="project" value="TreeGrafter"/>
</dbReference>
<dbReference type="Proteomes" id="UP001165289">
    <property type="component" value="Unassembled WGS sequence"/>
</dbReference>
<sequence length="214" mass="24728">MSADELLATYSGLGTRDGENYYKGEECLACVKDLIRFLRNDELVSSRVRRHLGQARILQRDLIPILSNFHQDKVVRNDVLKLMLNLTLPAHLVYGNELVDRKKDVTALKYYSEVEAYLRDYKEAFASEEKSIAVLVNILADHLKEEWHSRQEDDCIAVERVLVILRNILYTPVAPNEEKRTDDDCNLHDQLVWNLHSNACHQNGTEILPSKLMH</sequence>
<evidence type="ECO:0000259" key="4">
    <source>
        <dbReference type="Pfam" id="PF04821"/>
    </source>
</evidence>
<dbReference type="GO" id="GO:0003677">
    <property type="term" value="F:DNA binding"/>
    <property type="evidence" value="ECO:0007669"/>
    <property type="project" value="TreeGrafter"/>
</dbReference>
<dbReference type="GO" id="GO:0043111">
    <property type="term" value="P:replication fork arrest"/>
    <property type="evidence" value="ECO:0007669"/>
    <property type="project" value="TreeGrafter"/>
</dbReference>
<organism evidence="5 6">
    <name type="scientific">Oopsacas minuta</name>
    <dbReference type="NCBI Taxonomy" id="111878"/>
    <lineage>
        <taxon>Eukaryota</taxon>
        <taxon>Metazoa</taxon>
        <taxon>Porifera</taxon>
        <taxon>Hexactinellida</taxon>
        <taxon>Hexasterophora</taxon>
        <taxon>Lyssacinosida</taxon>
        <taxon>Leucopsacidae</taxon>
        <taxon>Oopsacas</taxon>
    </lineage>
</organism>
<name>A0AAV7JMJ9_9METZ</name>
<dbReference type="EMBL" id="JAKMXF010000313">
    <property type="protein sequence ID" value="KAI6650192.1"/>
    <property type="molecule type" value="Genomic_DNA"/>
</dbReference>
<dbReference type="GO" id="GO:0031298">
    <property type="term" value="C:replication fork protection complex"/>
    <property type="evidence" value="ECO:0007669"/>
    <property type="project" value="TreeGrafter"/>
</dbReference>
<evidence type="ECO:0000256" key="2">
    <source>
        <dbReference type="ARBA" id="ARBA00023242"/>
    </source>
</evidence>
<dbReference type="Pfam" id="PF04821">
    <property type="entry name" value="TIMELESS"/>
    <property type="match status" value="1"/>
</dbReference>
<dbReference type="AlphaFoldDB" id="A0AAV7JMJ9"/>
<keyword evidence="2" id="KW-0539">Nucleus</keyword>
<dbReference type="InterPro" id="IPR006906">
    <property type="entry name" value="Timeless_N"/>
</dbReference>
<comment type="caution">
    <text evidence="5">The sequence shown here is derived from an EMBL/GenBank/DDBJ whole genome shotgun (WGS) entry which is preliminary data.</text>
</comment>
<comment type="subcellular location">
    <subcellularLocation>
        <location evidence="1">Nucleus</location>
    </subcellularLocation>
</comment>
<dbReference type="PANTHER" id="PTHR22940:SF4">
    <property type="entry name" value="PROTEIN TIMELESS HOMOLOG"/>
    <property type="match status" value="1"/>
</dbReference>
<accession>A0AAV7JMJ9</accession>
<feature type="domain" description="Timeless N-terminal" evidence="4">
    <location>
        <begin position="21"/>
        <end position="199"/>
    </location>
</feature>
<proteinExistence type="predicted"/>